<dbReference type="Proteomes" id="UP001589943">
    <property type="component" value="Unassembled WGS sequence"/>
</dbReference>
<evidence type="ECO:0000256" key="3">
    <source>
        <dbReference type="ARBA" id="ARBA00004555"/>
    </source>
</evidence>
<keyword evidence="25" id="KW-1185">Reference proteome</keyword>
<gene>
    <name evidence="24" type="ORF">ACFFF7_12715</name>
</gene>
<dbReference type="PANTHER" id="PTHR12053">
    <property type="entry name" value="PROTEASE FAMILY M28 PLASMA GLUTAMATE CARBOXYPEPTIDASE-RELATED"/>
    <property type="match status" value="1"/>
</dbReference>
<evidence type="ECO:0000256" key="19">
    <source>
        <dbReference type="ARBA" id="ARBA00025833"/>
    </source>
</evidence>
<protein>
    <recommendedName>
        <fullName evidence="5">Carboxypeptidase Q</fullName>
    </recommendedName>
    <alternativeName>
        <fullName evidence="20">Plasma glutamate carboxypeptidase</fullName>
    </alternativeName>
</protein>
<evidence type="ECO:0000256" key="7">
    <source>
        <dbReference type="ARBA" id="ARBA00022645"/>
    </source>
</evidence>
<dbReference type="InterPro" id="IPR039866">
    <property type="entry name" value="CPQ"/>
</dbReference>
<organism evidence="24 25">
    <name type="scientific">Novosphingobium aquiterrae</name>
    <dbReference type="NCBI Taxonomy" id="624388"/>
    <lineage>
        <taxon>Bacteria</taxon>
        <taxon>Pseudomonadati</taxon>
        <taxon>Pseudomonadota</taxon>
        <taxon>Alphaproteobacteria</taxon>
        <taxon>Sphingomonadales</taxon>
        <taxon>Sphingomonadaceae</taxon>
        <taxon>Novosphingobium</taxon>
    </lineage>
</organism>
<reference evidence="24 25" key="1">
    <citation type="submission" date="2024-09" db="EMBL/GenBank/DDBJ databases">
        <authorList>
            <person name="Sun Q."/>
            <person name="Mori K."/>
        </authorList>
    </citation>
    <scope>NUCLEOTIDE SEQUENCE [LARGE SCALE GENOMIC DNA]</scope>
    <source>
        <strain evidence="24 25">NCAIM B.02537</strain>
    </source>
</reference>
<comment type="caution">
    <text evidence="24">The sequence shown here is derived from an EMBL/GenBank/DDBJ whole genome shotgun (WGS) entry which is preliminary data.</text>
</comment>
<evidence type="ECO:0000256" key="16">
    <source>
        <dbReference type="ARBA" id="ARBA00023145"/>
    </source>
</evidence>
<name>A0ABV6PMK2_9SPHN</name>
<keyword evidence="8" id="KW-0645">Protease</keyword>
<evidence type="ECO:0000256" key="14">
    <source>
        <dbReference type="ARBA" id="ARBA00023034"/>
    </source>
</evidence>
<keyword evidence="17" id="KW-0325">Glycoprotein</keyword>
<comment type="subunit">
    <text evidence="19">Homodimer. The monomeric form is inactive while the homodimer is active.</text>
</comment>
<evidence type="ECO:0000256" key="12">
    <source>
        <dbReference type="ARBA" id="ARBA00022824"/>
    </source>
</evidence>
<evidence type="ECO:0000256" key="22">
    <source>
        <dbReference type="SAM" id="SignalP"/>
    </source>
</evidence>
<keyword evidence="6" id="KW-0964">Secreted</keyword>
<keyword evidence="12" id="KW-0256">Endoplasmic reticulum</keyword>
<feature type="signal peptide" evidence="22">
    <location>
        <begin position="1"/>
        <end position="25"/>
    </location>
</feature>
<dbReference type="PANTHER" id="PTHR12053:SF3">
    <property type="entry name" value="CARBOXYPEPTIDASE Q"/>
    <property type="match status" value="1"/>
</dbReference>
<evidence type="ECO:0000256" key="21">
    <source>
        <dbReference type="SAM" id="MobiDB-lite"/>
    </source>
</evidence>
<evidence type="ECO:0000256" key="9">
    <source>
        <dbReference type="ARBA" id="ARBA00022723"/>
    </source>
</evidence>
<dbReference type="Gene3D" id="3.40.630.10">
    <property type="entry name" value="Zn peptidases"/>
    <property type="match status" value="2"/>
</dbReference>
<keyword evidence="13" id="KW-0862">Zinc</keyword>
<keyword evidence="11" id="KW-0378">Hydrolase</keyword>
<dbReference type="Pfam" id="PF04389">
    <property type="entry name" value="Peptidase_M28"/>
    <property type="match status" value="1"/>
</dbReference>
<comment type="subcellular location">
    <subcellularLocation>
        <location evidence="1">Endoplasmic reticulum</location>
    </subcellularLocation>
    <subcellularLocation>
        <location evidence="3">Golgi apparatus</location>
    </subcellularLocation>
    <subcellularLocation>
        <location evidence="2">Lysosome</location>
    </subcellularLocation>
    <subcellularLocation>
        <location evidence="4">Secreted</location>
    </subcellularLocation>
</comment>
<evidence type="ECO:0000256" key="1">
    <source>
        <dbReference type="ARBA" id="ARBA00004240"/>
    </source>
</evidence>
<feature type="chain" id="PRO_5047184415" description="Carboxypeptidase Q" evidence="22">
    <location>
        <begin position="26"/>
        <end position="542"/>
    </location>
</feature>
<evidence type="ECO:0000313" key="25">
    <source>
        <dbReference type="Proteomes" id="UP001589943"/>
    </source>
</evidence>
<proteinExistence type="predicted"/>
<keyword evidence="18" id="KW-0458">Lysosome</keyword>
<keyword evidence="16" id="KW-0865">Zymogen</keyword>
<evidence type="ECO:0000256" key="4">
    <source>
        <dbReference type="ARBA" id="ARBA00004613"/>
    </source>
</evidence>
<evidence type="ECO:0000256" key="6">
    <source>
        <dbReference type="ARBA" id="ARBA00022525"/>
    </source>
</evidence>
<accession>A0ABV6PMK2</accession>
<evidence type="ECO:0000256" key="5">
    <source>
        <dbReference type="ARBA" id="ARBA00014116"/>
    </source>
</evidence>
<evidence type="ECO:0000256" key="13">
    <source>
        <dbReference type="ARBA" id="ARBA00022833"/>
    </source>
</evidence>
<evidence type="ECO:0000313" key="24">
    <source>
        <dbReference type="EMBL" id="MFC0590278.1"/>
    </source>
</evidence>
<dbReference type="InterPro" id="IPR007484">
    <property type="entry name" value="Peptidase_M28"/>
</dbReference>
<dbReference type="EMBL" id="JBHLTL010000006">
    <property type="protein sequence ID" value="MFC0590278.1"/>
    <property type="molecule type" value="Genomic_DNA"/>
</dbReference>
<feature type="domain" description="Peptidase M28" evidence="23">
    <location>
        <begin position="292"/>
        <end position="508"/>
    </location>
</feature>
<evidence type="ECO:0000256" key="20">
    <source>
        <dbReference type="ARBA" id="ARBA00033328"/>
    </source>
</evidence>
<evidence type="ECO:0000256" key="18">
    <source>
        <dbReference type="ARBA" id="ARBA00023228"/>
    </source>
</evidence>
<dbReference type="SUPFAM" id="SSF53187">
    <property type="entry name" value="Zn-dependent exopeptidases"/>
    <property type="match status" value="1"/>
</dbReference>
<sequence length="542" mass="58839">MSKSGLLAAAALCALAAVSSAPVLADASDAQVNAVIDEGLNRSEAMTTASALMDGIGPRLTNSENYRRAADWAVARFQSMGLQNVHREGFDFGLGWNVDSYRATMIAPRRIEMTVMPVAWSPPTNGTLRAPIIIAPVGNPGRFELWKQEWKGKLAGKIVLTSLPGTTQEPTKPLFRRLDDKEIGEADKFDLPSFDPAAMDRRVKRVTYPLDLSRFLKDEGALAQVKISYRDGKLVHGEGYNYRPGETLALPAFELAAEDYRRLVRLAKTGPASEIELSLAARFDDSTLQAQNLFGDIVGSDPKAGYVMAGGHFDSWIAGDGAADNGAGSAVVMEAARILSRLGVKPRRTIRFALWAGEEQGLLGSRAYIEQHLATRPVDPKLGGIAAYAAWANAWPITPKAGYNDLKAYFNLDNGGGKVRGIYAENNIAAEPMLKKWLSPFDGMGASRVVTSKTGGTDHVFMQAIGLPGYQFIQDPLDYDSRVHHSNLDTLDHMRGDDLRQAATIMAAMLLQAANSDKDLPRQPLPTKPVPTDPFKVTDPDE</sequence>
<keyword evidence="10 22" id="KW-0732">Signal</keyword>
<evidence type="ECO:0000259" key="23">
    <source>
        <dbReference type="Pfam" id="PF04389"/>
    </source>
</evidence>
<evidence type="ECO:0000256" key="17">
    <source>
        <dbReference type="ARBA" id="ARBA00023180"/>
    </source>
</evidence>
<keyword evidence="14" id="KW-0333">Golgi apparatus</keyword>
<evidence type="ECO:0000256" key="8">
    <source>
        <dbReference type="ARBA" id="ARBA00022670"/>
    </source>
</evidence>
<keyword evidence="15" id="KW-0482">Metalloprotease</keyword>
<dbReference type="RefSeq" id="WP_379481723.1">
    <property type="nucleotide sequence ID" value="NZ_JBHLTL010000006.1"/>
</dbReference>
<evidence type="ECO:0000256" key="2">
    <source>
        <dbReference type="ARBA" id="ARBA00004371"/>
    </source>
</evidence>
<keyword evidence="9" id="KW-0479">Metal-binding</keyword>
<feature type="region of interest" description="Disordered" evidence="21">
    <location>
        <begin position="516"/>
        <end position="542"/>
    </location>
</feature>
<keyword evidence="7" id="KW-0121">Carboxypeptidase</keyword>
<evidence type="ECO:0000256" key="15">
    <source>
        <dbReference type="ARBA" id="ARBA00023049"/>
    </source>
</evidence>
<feature type="compositionally biased region" description="Pro residues" evidence="21">
    <location>
        <begin position="523"/>
        <end position="532"/>
    </location>
</feature>
<evidence type="ECO:0000256" key="11">
    <source>
        <dbReference type="ARBA" id="ARBA00022801"/>
    </source>
</evidence>
<evidence type="ECO:0000256" key="10">
    <source>
        <dbReference type="ARBA" id="ARBA00022729"/>
    </source>
</evidence>